<dbReference type="InterPro" id="IPR029063">
    <property type="entry name" value="SAM-dependent_MTases_sf"/>
</dbReference>
<sequence>MNKAYLYQKANSLQRRDAKEVLEEFGHLIQWRGDGQDTVLDVGCGSGDVLVDYLLPVLPENYSHVVGADISDQMVRYARDTYGHLKRVSFTTLDIGAEIPTESLNEQYHHLTSFYCLHWVQNQKAAVQNIYNLLLPGGDCLLTFLANMPIFEIYENMSKSKKWAPYMTDVHKFISPYQHSEKPAEEFWDLMYSAGFTEIRIELKENFFAYEGIDILKKSVKAINPFLERLPASKHENDYENDFLNDYLSWVTRMSLFDEKSRIITPYKLIVAYGRK</sequence>
<proteinExistence type="predicted"/>
<dbReference type="OrthoDB" id="7771310at2759"/>
<evidence type="ECO:0000259" key="1">
    <source>
        <dbReference type="Pfam" id="PF08242"/>
    </source>
</evidence>
<dbReference type="Gene3D" id="3.40.50.150">
    <property type="entry name" value="Vaccinia Virus protein VP39"/>
    <property type="match status" value="1"/>
</dbReference>
<name>A0A1B0D0M7_PHLPP</name>
<dbReference type="PANTHER" id="PTHR43861:SF1">
    <property type="entry name" value="TRANS-ACONITATE 2-METHYLTRANSFERASE"/>
    <property type="match status" value="1"/>
</dbReference>
<organism evidence="2 3">
    <name type="scientific">Phlebotomus papatasi</name>
    <name type="common">Sandfly</name>
    <dbReference type="NCBI Taxonomy" id="29031"/>
    <lineage>
        <taxon>Eukaryota</taxon>
        <taxon>Metazoa</taxon>
        <taxon>Ecdysozoa</taxon>
        <taxon>Arthropoda</taxon>
        <taxon>Hexapoda</taxon>
        <taxon>Insecta</taxon>
        <taxon>Pterygota</taxon>
        <taxon>Neoptera</taxon>
        <taxon>Endopterygota</taxon>
        <taxon>Diptera</taxon>
        <taxon>Nematocera</taxon>
        <taxon>Psychodoidea</taxon>
        <taxon>Psychodidae</taxon>
        <taxon>Phlebotomus</taxon>
        <taxon>Phlebotomus</taxon>
    </lineage>
</organism>
<dbReference type="GeneID" id="129806051"/>
<dbReference type="CDD" id="cd02440">
    <property type="entry name" value="AdoMet_MTases"/>
    <property type="match status" value="1"/>
</dbReference>
<protein>
    <recommendedName>
        <fullName evidence="1">Methyltransferase type 12 domain-containing protein</fullName>
    </recommendedName>
</protein>
<evidence type="ECO:0000313" key="3">
    <source>
        <dbReference type="Proteomes" id="UP000092462"/>
    </source>
</evidence>
<dbReference type="KEGG" id="ppap:129806051"/>
<dbReference type="PANTHER" id="PTHR43861">
    <property type="entry name" value="TRANS-ACONITATE 2-METHYLTRANSFERASE-RELATED"/>
    <property type="match status" value="1"/>
</dbReference>
<dbReference type="InterPro" id="IPR013217">
    <property type="entry name" value="Methyltransf_12"/>
</dbReference>
<dbReference type="AlphaFoldDB" id="A0A1B0D0M7"/>
<dbReference type="VEuPathDB" id="VectorBase:PPAPM1_008109"/>
<evidence type="ECO:0000313" key="2">
    <source>
        <dbReference type="EnsemblMetazoa" id="PPAI000899-PA"/>
    </source>
</evidence>
<feature type="domain" description="Methyltransferase type 12" evidence="1">
    <location>
        <begin position="40"/>
        <end position="139"/>
    </location>
</feature>
<dbReference type="CTD" id="34977"/>
<reference evidence="2" key="1">
    <citation type="submission" date="2022-08" db="UniProtKB">
        <authorList>
            <consortium name="EnsemblMetazoa"/>
        </authorList>
    </citation>
    <scope>IDENTIFICATION</scope>
    <source>
        <strain evidence="2">Israel</strain>
    </source>
</reference>
<dbReference type="SUPFAM" id="SSF53335">
    <property type="entry name" value="S-adenosyl-L-methionine-dependent methyltransferases"/>
    <property type="match status" value="1"/>
</dbReference>
<dbReference type="Pfam" id="PF08242">
    <property type="entry name" value="Methyltransf_12"/>
    <property type="match status" value="1"/>
</dbReference>
<dbReference type="EMBL" id="AJVK01009988">
    <property type="status" value="NOT_ANNOTATED_CDS"/>
    <property type="molecule type" value="Genomic_DNA"/>
</dbReference>
<dbReference type="Proteomes" id="UP000092462">
    <property type="component" value="Unassembled WGS sequence"/>
</dbReference>
<dbReference type="RefSeq" id="XP_055710342.1">
    <property type="nucleotide sequence ID" value="XM_055854367.1"/>
</dbReference>
<dbReference type="EnsemblMetazoa" id="PPAI000899-RA">
    <property type="protein sequence ID" value="PPAI000899-PA"/>
    <property type="gene ID" value="PPAI000899"/>
</dbReference>
<dbReference type="VEuPathDB" id="VectorBase:PPAI000899"/>
<accession>A0A1B0D0M7</accession>
<keyword evidence="3" id="KW-1185">Reference proteome</keyword>